<gene>
    <name evidence="1" type="ORF">NCTC7807_02785</name>
</gene>
<dbReference type="Proteomes" id="UP000254150">
    <property type="component" value="Unassembled WGS sequence"/>
</dbReference>
<keyword evidence="1" id="KW-0808">Transferase</keyword>
<keyword evidence="1" id="KW-0418">Kinase</keyword>
<sequence>MGACGGVLPASVGLAQALGRGGELLTDTPERALRMVVLGPGPIAAAGPAVAAAVQTAGTQRPSTVR</sequence>
<protein>
    <submittedName>
        <fullName evidence="1">Glycerate kinase</fullName>
        <ecNumber evidence="1">2.7.1.31</ecNumber>
    </submittedName>
</protein>
<accession>A0A380NDI5</accession>
<dbReference type="GO" id="GO:0008887">
    <property type="term" value="F:glycerate kinase activity"/>
    <property type="evidence" value="ECO:0007669"/>
    <property type="project" value="UniProtKB-EC"/>
</dbReference>
<dbReference type="EMBL" id="UHID01000005">
    <property type="protein sequence ID" value="SUP38326.1"/>
    <property type="molecule type" value="Genomic_DNA"/>
</dbReference>
<dbReference type="EC" id="2.7.1.31" evidence="1"/>
<proteinExistence type="predicted"/>
<dbReference type="AlphaFoldDB" id="A0A380NDI5"/>
<name>A0A380NDI5_STRGR</name>
<evidence type="ECO:0000313" key="2">
    <source>
        <dbReference type="Proteomes" id="UP000254150"/>
    </source>
</evidence>
<organism evidence="1 2">
    <name type="scientific">Streptomyces griseus</name>
    <dbReference type="NCBI Taxonomy" id="1911"/>
    <lineage>
        <taxon>Bacteria</taxon>
        <taxon>Bacillati</taxon>
        <taxon>Actinomycetota</taxon>
        <taxon>Actinomycetes</taxon>
        <taxon>Kitasatosporales</taxon>
        <taxon>Streptomycetaceae</taxon>
        <taxon>Streptomyces</taxon>
    </lineage>
</organism>
<reference evidence="1 2" key="1">
    <citation type="submission" date="2018-06" db="EMBL/GenBank/DDBJ databases">
        <authorList>
            <consortium name="Pathogen Informatics"/>
            <person name="Doyle S."/>
        </authorList>
    </citation>
    <scope>NUCLEOTIDE SEQUENCE [LARGE SCALE GENOMIC DNA]</scope>
    <source>
        <strain evidence="1 2">NCTC7807</strain>
    </source>
</reference>
<evidence type="ECO:0000313" key="1">
    <source>
        <dbReference type="EMBL" id="SUP38326.1"/>
    </source>
</evidence>